<dbReference type="InParanoid" id="A0A7M7JCC7"/>
<dbReference type="InterPro" id="IPR006806">
    <property type="entry name" value="NDUFA5"/>
</dbReference>
<comment type="subcellular location">
    <subcellularLocation>
        <location evidence="2">Mitochondrion inner membrane</location>
        <topology evidence="2">Peripheral membrane protein</topology>
        <orientation evidence="2">Matrix side</orientation>
    </subcellularLocation>
</comment>
<reference evidence="11" key="1">
    <citation type="submission" date="2021-01" db="UniProtKB">
        <authorList>
            <consortium name="EnsemblMetazoa"/>
        </authorList>
    </citation>
    <scope>IDENTIFICATION</scope>
</reference>
<keyword evidence="8" id="KW-0249">Electron transport</keyword>
<sequence>MAGVLKKTTGLTGLAVHKNPHHILGVLYKKILQALDQIPQDATYRRSTEPIIQEKLALVQSINEIAQLEDKLGYQAEECIQQAENELVLARQFQTWKPWLPLETPAPPDQWKWPI</sequence>
<keyword evidence="9" id="KW-0496">Mitochondrion</keyword>
<keyword evidence="7" id="KW-0999">Mitochondrion inner membrane</keyword>
<dbReference type="PANTHER" id="PTHR12653">
    <property type="entry name" value="NADH-UBIQUINONE OXIDOREDUCTASE 13 KD-B SUBUNIT"/>
    <property type="match status" value="1"/>
</dbReference>
<dbReference type="Proteomes" id="UP000594260">
    <property type="component" value="Unplaced"/>
</dbReference>
<dbReference type="GeneID" id="111245627"/>
<dbReference type="RefSeq" id="XP_022649973.1">
    <property type="nucleotide sequence ID" value="XM_022794238.1"/>
</dbReference>
<comment type="subunit">
    <text evidence="4">Complex I is composed of 45 different subunits.</text>
</comment>
<dbReference type="Pfam" id="PF04716">
    <property type="entry name" value="ETC_C1_NDUFA5"/>
    <property type="match status" value="1"/>
</dbReference>
<dbReference type="GO" id="GO:0005743">
    <property type="term" value="C:mitochondrial inner membrane"/>
    <property type="evidence" value="ECO:0007669"/>
    <property type="project" value="UniProtKB-SubCell"/>
</dbReference>
<evidence type="ECO:0000256" key="6">
    <source>
        <dbReference type="ARBA" id="ARBA00022660"/>
    </source>
</evidence>
<evidence type="ECO:0000256" key="8">
    <source>
        <dbReference type="ARBA" id="ARBA00022982"/>
    </source>
</evidence>
<keyword evidence="6" id="KW-0679">Respiratory chain</keyword>
<proteinExistence type="inferred from homology"/>
<dbReference type="PANTHER" id="PTHR12653:SF0">
    <property type="entry name" value="NADH DEHYDROGENASE [UBIQUINONE] 1 ALPHA SUBCOMPLEX SUBUNIT 5"/>
    <property type="match status" value="1"/>
</dbReference>
<evidence type="ECO:0000256" key="3">
    <source>
        <dbReference type="ARBA" id="ARBA00010261"/>
    </source>
</evidence>
<dbReference type="FunCoup" id="A0A7M7JCC7">
    <property type="interactions" value="1145"/>
</dbReference>
<comment type="function">
    <text evidence="1">Accessory subunit of the mitochondrial membrane respiratory chain NADH dehydrogenase (Complex I), that is believed not to be involved in catalysis. Complex I functions in the transfer of electrons from NADH to the respiratory chain. The immediate electron acceptor for the enzyme is believed to be ubiquinone.</text>
</comment>
<evidence type="ECO:0000256" key="9">
    <source>
        <dbReference type="ARBA" id="ARBA00023128"/>
    </source>
</evidence>
<evidence type="ECO:0000256" key="5">
    <source>
        <dbReference type="ARBA" id="ARBA00022448"/>
    </source>
</evidence>
<dbReference type="CTD" id="39214"/>
<evidence type="ECO:0000256" key="4">
    <source>
        <dbReference type="ARBA" id="ARBA00011533"/>
    </source>
</evidence>
<evidence type="ECO:0000256" key="10">
    <source>
        <dbReference type="ARBA" id="ARBA00023136"/>
    </source>
</evidence>
<evidence type="ECO:0000313" key="11">
    <source>
        <dbReference type="EnsemblMetazoa" id="XP_022649973"/>
    </source>
</evidence>
<comment type="similarity">
    <text evidence="3">Belongs to the complex I NDUFA5 subunit family.</text>
</comment>
<dbReference type="OrthoDB" id="286811at2759"/>
<evidence type="ECO:0000256" key="1">
    <source>
        <dbReference type="ARBA" id="ARBA00003195"/>
    </source>
</evidence>
<dbReference type="AlphaFoldDB" id="A0A7M7JCC7"/>
<dbReference type="GO" id="GO:0022904">
    <property type="term" value="P:respiratory electron transport chain"/>
    <property type="evidence" value="ECO:0007669"/>
    <property type="project" value="InterPro"/>
</dbReference>
<keyword evidence="12" id="KW-1185">Reference proteome</keyword>
<evidence type="ECO:0000256" key="2">
    <source>
        <dbReference type="ARBA" id="ARBA00004443"/>
    </source>
</evidence>
<evidence type="ECO:0000313" key="12">
    <source>
        <dbReference type="Proteomes" id="UP000594260"/>
    </source>
</evidence>
<dbReference type="EnsemblMetazoa" id="XM_022794238">
    <property type="protein sequence ID" value="XP_022649973"/>
    <property type="gene ID" value="LOC111245627"/>
</dbReference>
<keyword evidence="10" id="KW-0472">Membrane</keyword>
<keyword evidence="5" id="KW-0813">Transport</keyword>
<evidence type="ECO:0000256" key="7">
    <source>
        <dbReference type="ARBA" id="ARBA00022792"/>
    </source>
</evidence>
<organism evidence="11 12">
    <name type="scientific">Varroa destructor</name>
    <name type="common">Honeybee mite</name>
    <dbReference type="NCBI Taxonomy" id="109461"/>
    <lineage>
        <taxon>Eukaryota</taxon>
        <taxon>Metazoa</taxon>
        <taxon>Ecdysozoa</taxon>
        <taxon>Arthropoda</taxon>
        <taxon>Chelicerata</taxon>
        <taxon>Arachnida</taxon>
        <taxon>Acari</taxon>
        <taxon>Parasitiformes</taxon>
        <taxon>Mesostigmata</taxon>
        <taxon>Gamasina</taxon>
        <taxon>Dermanyssoidea</taxon>
        <taxon>Varroidae</taxon>
        <taxon>Varroa</taxon>
    </lineage>
</organism>
<dbReference type="KEGG" id="vde:111245627"/>
<name>A0A7M7JCC7_VARDE</name>
<evidence type="ECO:0008006" key="13">
    <source>
        <dbReference type="Google" id="ProtNLM"/>
    </source>
</evidence>
<dbReference type="OMA" id="ENQWKWP"/>
<accession>A0A7M7JCC7</accession>
<protein>
    <recommendedName>
        <fullName evidence="13">NADH dehydrogenase [ubiquinone] 1 alpha subcomplex subunit 5</fullName>
    </recommendedName>
</protein>